<dbReference type="SUPFAM" id="SSF53335">
    <property type="entry name" value="S-adenosyl-L-methionine-dependent methyltransferases"/>
    <property type="match status" value="1"/>
</dbReference>
<dbReference type="Proteomes" id="UP001235664">
    <property type="component" value="Unassembled WGS sequence"/>
</dbReference>
<dbReference type="EMBL" id="JAVAIL010000005">
    <property type="protein sequence ID" value="MDP4540572.1"/>
    <property type="molecule type" value="Genomic_DNA"/>
</dbReference>
<sequence length="228" mass="25930">MDYPKEELKIRGLAYERRWDWENGYHWFAESSRFGKFLAHYELYKKIVGLPGDLCEFGVFKATSLIRFSIFREMLENEQARSIRGFDAFGSFPREGIELEADQAFINGFENSAGDGLSIEEVEAILEQKGIGNVDLRKGNVFDTVPQLIKELPALRIAFLHLDMDVREPTQFVLDQLFARVVPGGLVVFDDYGTVAGCSEVVDKFVSDHGLTLQKLPFYKVPAFCVKP</sequence>
<dbReference type="RefSeq" id="WP_305930580.1">
    <property type="nucleotide sequence ID" value="NZ_JAVAIL010000005.1"/>
</dbReference>
<accession>A0ABT9HB71</accession>
<organism evidence="1 2">
    <name type="scientific">Qipengyuania benthica</name>
    <dbReference type="NCBI Taxonomy" id="3067651"/>
    <lineage>
        <taxon>Bacteria</taxon>
        <taxon>Pseudomonadati</taxon>
        <taxon>Pseudomonadota</taxon>
        <taxon>Alphaproteobacteria</taxon>
        <taxon>Sphingomonadales</taxon>
        <taxon>Erythrobacteraceae</taxon>
        <taxon>Qipengyuania</taxon>
    </lineage>
</organism>
<dbReference type="GO" id="GO:0032259">
    <property type="term" value="P:methylation"/>
    <property type="evidence" value="ECO:0007669"/>
    <property type="project" value="UniProtKB-KW"/>
</dbReference>
<dbReference type="PANTHER" id="PTHR40036">
    <property type="entry name" value="MACROCIN O-METHYLTRANSFERASE"/>
    <property type="match status" value="1"/>
</dbReference>
<keyword evidence="1" id="KW-0808">Transferase</keyword>
<dbReference type="InterPro" id="IPR029063">
    <property type="entry name" value="SAM-dependent_MTases_sf"/>
</dbReference>
<reference evidence="1 2" key="1">
    <citation type="submission" date="2023-08" db="EMBL/GenBank/DDBJ databases">
        <title>genomic of DY56.</title>
        <authorList>
            <person name="Wang Y."/>
        </authorList>
    </citation>
    <scope>NUCLEOTIDE SEQUENCE [LARGE SCALE GENOMIC DNA]</scope>
    <source>
        <strain evidence="1 2">DY56-A-20</strain>
    </source>
</reference>
<keyword evidence="1" id="KW-0489">Methyltransferase</keyword>
<dbReference type="PANTHER" id="PTHR40036:SF1">
    <property type="entry name" value="MACROCIN O-METHYLTRANSFERASE"/>
    <property type="match status" value="1"/>
</dbReference>
<evidence type="ECO:0000313" key="2">
    <source>
        <dbReference type="Proteomes" id="UP001235664"/>
    </source>
</evidence>
<protein>
    <submittedName>
        <fullName evidence="1">TylF/MycF/NovP-related O-methyltransferase</fullName>
        <ecNumber evidence="1">2.1.1.-</ecNumber>
    </submittedName>
</protein>
<dbReference type="GO" id="GO:0008168">
    <property type="term" value="F:methyltransferase activity"/>
    <property type="evidence" value="ECO:0007669"/>
    <property type="project" value="UniProtKB-KW"/>
</dbReference>
<name>A0ABT9HB71_9SPHN</name>
<dbReference type="Gene3D" id="3.40.50.150">
    <property type="entry name" value="Vaccinia Virus protein VP39"/>
    <property type="match status" value="1"/>
</dbReference>
<evidence type="ECO:0000313" key="1">
    <source>
        <dbReference type="EMBL" id="MDP4540572.1"/>
    </source>
</evidence>
<keyword evidence="2" id="KW-1185">Reference proteome</keyword>
<dbReference type="Pfam" id="PF05711">
    <property type="entry name" value="TylF"/>
    <property type="match status" value="1"/>
</dbReference>
<dbReference type="InterPro" id="IPR008884">
    <property type="entry name" value="TylF_MeTrfase"/>
</dbReference>
<proteinExistence type="predicted"/>
<comment type="caution">
    <text evidence="1">The sequence shown here is derived from an EMBL/GenBank/DDBJ whole genome shotgun (WGS) entry which is preliminary data.</text>
</comment>
<dbReference type="EC" id="2.1.1.-" evidence="1"/>
<gene>
    <name evidence="1" type="ORF">Q9K01_13145</name>
</gene>